<dbReference type="InterPro" id="IPR048254">
    <property type="entry name" value="CDP_ALCOHOL_P_TRANSF_CS"/>
</dbReference>
<dbReference type="PANTHER" id="PTHR14269:SF62">
    <property type="entry name" value="CDP-DIACYLGLYCEROL--GLYCEROL-3-PHOSPHATE 3-PHOSPHATIDYLTRANSFERASE 1, CHLOROPLASTIC"/>
    <property type="match status" value="1"/>
</dbReference>
<evidence type="ECO:0000313" key="18">
    <source>
        <dbReference type="EMBL" id="ART83602.1"/>
    </source>
</evidence>
<protein>
    <recommendedName>
        <fullName evidence="5 15">CDP-diacylglycerol--glycerol-3-phosphate 3-phosphatidyltransferase</fullName>
        <ecNumber evidence="4 15">2.7.8.5</ecNumber>
    </recommendedName>
</protein>
<evidence type="ECO:0000313" key="19">
    <source>
        <dbReference type="Proteomes" id="UP000243937"/>
    </source>
</evidence>
<dbReference type="InterPro" id="IPR043130">
    <property type="entry name" value="CDP-OH_PTrfase_TM_dom"/>
</dbReference>
<organism evidence="18 19">
    <name type="scientific">Oceanisphaera profunda</name>
    <dbReference type="NCBI Taxonomy" id="1416627"/>
    <lineage>
        <taxon>Bacteria</taxon>
        <taxon>Pseudomonadati</taxon>
        <taxon>Pseudomonadota</taxon>
        <taxon>Gammaproteobacteria</taxon>
        <taxon>Aeromonadales</taxon>
        <taxon>Aeromonadaceae</taxon>
        <taxon>Oceanisphaera</taxon>
    </lineage>
</organism>
<sequence length="182" mass="20374">MINIPNSVTFFRLLLIPVFIILFYIQMENANMWAAGVFALAAATDWLDGFLARTLKQSTPFGAFLDPVADKVMVAAALIIIVEDFSSALITIPALIMIGREIIISALREWMAEIGQRSQVAVSWIGKWKTTIQMVALTGLIWQRDIYMIWASYVLLYVATGLTLYSAYDYLKAAWGDLTRPA</sequence>
<evidence type="ECO:0000256" key="5">
    <source>
        <dbReference type="ARBA" id="ARBA00014944"/>
    </source>
</evidence>
<feature type="transmembrane region" description="Helical" evidence="17">
    <location>
        <begin position="72"/>
        <end position="98"/>
    </location>
</feature>
<feature type="transmembrane region" description="Helical" evidence="17">
    <location>
        <begin position="6"/>
        <end position="25"/>
    </location>
</feature>
<keyword evidence="6" id="KW-0444">Lipid biosynthesis</keyword>
<dbReference type="InterPro" id="IPR004570">
    <property type="entry name" value="Phosphatidylglycerol_P_synth"/>
</dbReference>
<evidence type="ECO:0000256" key="10">
    <source>
        <dbReference type="ARBA" id="ARBA00023098"/>
    </source>
</evidence>
<dbReference type="Proteomes" id="UP000243937">
    <property type="component" value="Chromosome"/>
</dbReference>
<evidence type="ECO:0000256" key="17">
    <source>
        <dbReference type="SAM" id="Phobius"/>
    </source>
</evidence>
<evidence type="ECO:0000256" key="14">
    <source>
        <dbReference type="ARBA" id="ARBA00048586"/>
    </source>
</evidence>
<accession>A0A1Y0D7T1</accession>
<dbReference type="PANTHER" id="PTHR14269">
    <property type="entry name" value="CDP-DIACYLGLYCEROL--GLYCEROL-3-PHOSPHATE 3-PHOSPHATIDYLTRANSFERASE-RELATED"/>
    <property type="match status" value="1"/>
</dbReference>
<comment type="catalytic activity">
    <reaction evidence="14">
        <text>a CDP-1,2-diacyl-sn-glycerol + sn-glycerol 3-phosphate = a 1,2-diacyl-sn-glycero-3-phospho-(1'-sn-glycero-3'-phosphate) + CMP + H(+)</text>
        <dbReference type="Rhea" id="RHEA:12593"/>
        <dbReference type="ChEBI" id="CHEBI:15378"/>
        <dbReference type="ChEBI" id="CHEBI:57597"/>
        <dbReference type="ChEBI" id="CHEBI:58332"/>
        <dbReference type="ChEBI" id="CHEBI:60110"/>
        <dbReference type="ChEBI" id="CHEBI:60377"/>
        <dbReference type="EC" id="2.7.8.5"/>
    </reaction>
</comment>
<evidence type="ECO:0000256" key="7">
    <source>
        <dbReference type="ARBA" id="ARBA00022679"/>
    </source>
</evidence>
<keyword evidence="19" id="KW-1185">Reference proteome</keyword>
<comment type="subcellular location">
    <subcellularLocation>
        <location evidence="1">Membrane</location>
        <topology evidence="1">Multi-pass membrane protein</topology>
    </subcellularLocation>
</comment>
<dbReference type="PIRSF" id="PIRSF000847">
    <property type="entry name" value="Phos_ph_gly_syn"/>
    <property type="match status" value="1"/>
</dbReference>
<evidence type="ECO:0000256" key="3">
    <source>
        <dbReference type="ARBA" id="ARBA00010441"/>
    </source>
</evidence>
<evidence type="ECO:0000256" key="4">
    <source>
        <dbReference type="ARBA" id="ARBA00013170"/>
    </source>
</evidence>
<dbReference type="EC" id="2.7.8.5" evidence="4 15"/>
<dbReference type="AlphaFoldDB" id="A0A1Y0D7T1"/>
<dbReference type="PROSITE" id="PS00379">
    <property type="entry name" value="CDP_ALCOHOL_P_TRANSF"/>
    <property type="match status" value="1"/>
</dbReference>
<dbReference type="InterPro" id="IPR050324">
    <property type="entry name" value="CDP-alcohol_PTase-I"/>
</dbReference>
<comment type="similarity">
    <text evidence="3 16">Belongs to the CDP-alcohol phosphatidyltransferase class-I family.</text>
</comment>
<comment type="pathway">
    <text evidence="2">Phospholipid metabolism; phosphatidylglycerol biosynthesis; phosphatidylglycerol from CDP-diacylglycerol: step 1/2.</text>
</comment>
<dbReference type="OrthoDB" id="9796672at2"/>
<keyword evidence="10" id="KW-0443">Lipid metabolism</keyword>
<keyword evidence="8 17" id="KW-0812">Transmembrane</keyword>
<evidence type="ECO:0000256" key="16">
    <source>
        <dbReference type="RuleBase" id="RU003750"/>
    </source>
</evidence>
<keyword evidence="12" id="KW-0594">Phospholipid biosynthesis</keyword>
<evidence type="ECO:0000256" key="15">
    <source>
        <dbReference type="NCBIfam" id="TIGR00560"/>
    </source>
</evidence>
<keyword evidence="11 17" id="KW-0472">Membrane</keyword>
<dbReference type="RefSeq" id="WP_087038281.1">
    <property type="nucleotide sequence ID" value="NZ_CP021377.1"/>
</dbReference>
<evidence type="ECO:0000256" key="9">
    <source>
        <dbReference type="ARBA" id="ARBA00022989"/>
    </source>
</evidence>
<evidence type="ECO:0000256" key="2">
    <source>
        <dbReference type="ARBA" id="ARBA00005042"/>
    </source>
</evidence>
<dbReference type="GO" id="GO:0046474">
    <property type="term" value="P:glycerophospholipid biosynthetic process"/>
    <property type="evidence" value="ECO:0007669"/>
    <property type="project" value="TreeGrafter"/>
</dbReference>
<keyword evidence="9 17" id="KW-1133">Transmembrane helix</keyword>
<evidence type="ECO:0000256" key="11">
    <source>
        <dbReference type="ARBA" id="ARBA00023136"/>
    </source>
</evidence>
<evidence type="ECO:0000256" key="13">
    <source>
        <dbReference type="ARBA" id="ARBA00023264"/>
    </source>
</evidence>
<evidence type="ECO:0000256" key="8">
    <source>
        <dbReference type="ARBA" id="ARBA00022692"/>
    </source>
</evidence>
<feature type="transmembrane region" description="Helical" evidence="17">
    <location>
        <begin position="147"/>
        <end position="168"/>
    </location>
</feature>
<dbReference type="InterPro" id="IPR000462">
    <property type="entry name" value="CDP-OH_P_trans"/>
</dbReference>
<dbReference type="Pfam" id="PF01066">
    <property type="entry name" value="CDP-OH_P_transf"/>
    <property type="match status" value="1"/>
</dbReference>
<name>A0A1Y0D7T1_9GAMM</name>
<evidence type="ECO:0000256" key="12">
    <source>
        <dbReference type="ARBA" id="ARBA00023209"/>
    </source>
</evidence>
<gene>
    <name evidence="18" type="ORF">CBP31_13980</name>
</gene>
<dbReference type="GO" id="GO:0008444">
    <property type="term" value="F:CDP-diacylglycerol-glycerol-3-phosphate 3-phosphatidyltransferase activity"/>
    <property type="evidence" value="ECO:0007669"/>
    <property type="project" value="UniProtKB-UniRule"/>
</dbReference>
<dbReference type="GO" id="GO:0005886">
    <property type="term" value="C:plasma membrane"/>
    <property type="evidence" value="ECO:0007669"/>
    <property type="project" value="TreeGrafter"/>
</dbReference>
<dbReference type="Gene3D" id="1.20.120.1760">
    <property type="match status" value="1"/>
</dbReference>
<evidence type="ECO:0000256" key="1">
    <source>
        <dbReference type="ARBA" id="ARBA00004141"/>
    </source>
</evidence>
<keyword evidence="13" id="KW-1208">Phospholipid metabolism</keyword>
<proteinExistence type="inferred from homology"/>
<dbReference type="KEGG" id="opf:CBP31_13980"/>
<evidence type="ECO:0000256" key="6">
    <source>
        <dbReference type="ARBA" id="ARBA00022516"/>
    </source>
</evidence>
<keyword evidence="7 16" id="KW-0808">Transferase</keyword>
<dbReference type="NCBIfam" id="TIGR00560">
    <property type="entry name" value="pgsA"/>
    <property type="match status" value="1"/>
</dbReference>
<dbReference type="EMBL" id="CP021377">
    <property type="protein sequence ID" value="ART83602.1"/>
    <property type="molecule type" value="Genomic_DNA"/>
</dbReference>
<reference evidence="18 19" key="1">
    <citation type="journal article" date="2014" name="Int. J. Syst. Evol. Microbiol.">
        <title>Oceanisphaera profunda sp. nov., a marine bacterium isolated from deep-sea sediment, and emended description of the genus Oceanisphaera.</title>
        <authorList>
            <person name="Xu Z."/>
            <person name="Zhang X.Y."/>
            <person name="Su H.N."/>
            <person name="Yu Z.C."/>
            <person name="Liu C."/>
            <person name="Li H."/>
            <person name="Chen X.L."/>
            <person name="Song X.Y."/>
            <person name="Xie B.B."/>
            <person name="Qin Q.L."/>
            <person name="Zhou B.C."/>
            <person name="Shi M."/>
            <person name="Huang Y."/>
            <person name="Zhang Y.Z."/>
        </authorList>
    </citation>
    <scope>NUCLEOTIDE SEQUENCE [LARGE SCALE GENOMIC DNA]</scope>
    <source>
        <strain evidence="18 19">SM1222</strain>
    </source>
</reference>